<keyword evidence="1" id="KW-0472">Membrane</keyword>
<evidence type="ECO:0000256" key="1">
    <source>
        <dbReference type="SAM" id="Phobius"/>
    </source>
</evidence>
<dbReference type="EMBL" id="FRCA01000007">
    <property type="protein sequence ID" value="SHM37412.1"/>
    <property type="molecule type" value="Genomic_DNA"/>
</dbReference>
<feature type="transmembrane region" description="Helical" evidence="1">
    <location>
        <begin position="7"/>
        <end position="33"/>
    </location>
</feature>
<dbReference type="AlphaFoldDB" id="A0A1M7I9H6"/>
<dbReference type="EMBL" id="BJXU01000074">
    <property type="protein sequence ID" value="GEN24082.1"/>
    <property type="molecule type" value="Genomic_DNA"/>
</dbReference>
<reference evidence="2 5" key="2">
    <citation type="submission" date="2019-07" db="EMBL/GenBank/DDBJ databases">
        <title>Whole genome shotgun sequence of Halomonas cupida NBRC 102219.</title>
        <authorList>
            <person name="Hosoyama A."/>
            <person name="Uohara A."/>
            <person name="Ohji S."/>
            <person name="Ichikawa N."/>
        </authorList>
    </citation>
    <scope>NUCLEOTIDE SEQUENCE [LARGE SCALE GENOMIC DNA]</scope>
    <source>
        <strain evidence="2 5">NBRC 102219</strain>
    </source>
</reference>
<accession>A0A1M7I9H6</accession>
<evidence type="ECO:0000313" key="2">
    <source>
        <dbReference type="EMBL" id="GEN24082.1"/>
    </source>
</evidence>
<protein>
    <submittedName>
        <fullName evidence="2 3">Membrane protein</fullName>
    </submittedName>
</protein>
<feature type="transmembrane region" description="Helical" evidence="1">
    <location>
        <begin position="87"/>
        <end position="106"/>
    </location>
</feature>
<evidence type="ECO:0000313" key="4">
    <source>
        <dbReference type="Proteomes" id="UP000184123"/>
    </source>
</evidence>
<keyword evidence="1" id="KW-0812">Transmembrane</keyword>
<dbReference type="OrthoDB" id="428263at2"/>
<name>A0A1M7I9H6_9GAMM</name>
<keyword evidence="5" id="KW-1185">Reference proteome</keyword>
<gene>
    <name evidence="2" type="ORF">HCU01_20310</name>
    <name evidence="3" type="ORF">SAMN05660971_02871</name>
</gene>
<dbReference type="InterPro" id="IPR013901">
    <property type="entry name" value="Anthrone_oxy"/>
</dbReference>
<keyword evidence="1" id="KW-1133">Transmembrane helix</keyword>
<evidence type="ECO:0000313" key="5">
    <source>
        <dbReference type="Proteomes" id="UP000321726"/>
    </source>
</evidence>
<dbReference type="Proteomes" id="UP000321726">
    <property type="component" value="Unassembled WGS sequence"/>
</dbReference>
<evidence type="ECO:0000313" key="3">
    <source>
        <dbReference type="EMBL" id="SHM37412.1"/>
    </source>
</evidence>
<dbReference type="RefSeq" id="WP_073435870.1">
    <property type="nucleotide sequence ID" value="NZ_BJXU01000074.1"/>
</dbReference>
<feature type="transmembrane region" description="Helical" evidence="1">
    <location>
        <begin position="53"/>
        <end position="80"/>
    </location>
</feature>
<dbReference type="STRING" id="44933.SAMN05660971_02871"/>
<proteinExistence type="predicted"/>
<dbReference type="Proteomes" id="UP000184123">
    <property type="component" value="Unassembled WGS sequence"/>
</dbReference>
<reference evidence="3 4" key="1">
    <citation type="submission" date="2016-11" db="EMBL/GenBank/DDBJ databases">
        <authorList>
            <person name="Jaros S."/>
            <person name="Januszkiewicz K."/>
            <person name="Wedrychowicz H."/>
        </authorList>
    </citation>
    <scope>NUCLEOTIDE SEQUENCE [LARGE SCALE GENOMIC DNA]</scope>
    <source>
        <strain evidence="3 4">DSM 4740</strain>
    </source>
</reference>
<feature type="transmembrane region" description="Helical" evidence="1">
    <location>
        <begin position="137"/>
        <end position="156"/>
    </location>
</feature>
<sequence>MELSIDLLLWSAAIGCGLIAGIYFAFSTFIMAALGRIDEGGGIAAMNSINATILGSLFMTLFFGTTLASVALVILGLAAWGQPGSTVMLAGGLIHVIGMFASTLVFNVPLNKELTRAGEGAADVWARYLKKWTFWNHVRTVASTVACAGFIAALLARPPVF</sequence>
<organism evidence="3 4">
    <name type="scientific">Halomonas cupida</name>
    <dbReference type="NCBI Taxonomy" id="44933"/>
    <lineage>
        <taxon>Bacteria</taxon>
        <taxon>Pseudomonadati</taxon>
        <taxon>Pseudomonadota</taxon>
        <taxon>Gammaproteobacteria</taxon>
        <taxon>Oceanospirillales</taxon>
        <taxon>Halomonadaceae</taxon>
        <taxon>Halomonas</taxon>
    </lineage>
</organism>
<dbReference type="Pfam" id="PF08592">
    <property type="entry name" value="Anthrone_oxy"/>
    <property type="match status" value="1"/>
</dbReference>